<evidence type="ECO:0000256" key="1">
    <source>
        <dbReference type="SAM" id="Phobius"/>
    </source>
</evidence>
<sequence length="213" mass="24069">MTIASQTPHADLLAGEGTVIRPLVSTLTRRYAVSATCLIVPPLTALYALTVSNGTWGYIVLLQVVMLAISIFLRRILARAKVVFSPHGFTETDLFGPPMVTRREEMRSILLIPVTDGNSSSSFDHLFLLDADDRVRLRMRGRFWGEEALRTVVSLYELPVTRIAETRTLTDLRGDFSRYLFWRERHPYLLALFMAVGIVALFGPVLWMIETLL</sequence>
<keyword evidence="1" id="KW-0812">Transmembrane</keyword>
<dbReference type="Proteomes" id="UP000309133">
    <property type="component" value="Unassembled WGS sequence"/>
</dbReference>
<organism evidence="2 3">
    <name type="scientific">Naasia lichenicola</name>
    <dbReference type="NCBI Taxonomy" id="2565933"/>
    <lineage>
        <taxon>Bacteria</taxon>
        <taxon>Bacillati</taxon>
        <taxon>Actinomycetota</taxon>
        <taxon>Actinomycetes</taxon>
        <taxon>Micrococcales</taxon>
        <taxon>Microbacteriaceae</taxon>
        <taxon>Naasia</taxon>
    </lineage>
</organism>
<dbReference type="EMBL" id="SSSM01000005">
    <property type="protein sequence ID" value="THG29901.1"/>
    <property type="molecule type" value="Genomic_DNA"/>
</dbReference>
<protein>
    <recommendedName>
        <fullName evidence="4">PH domain-containing protein</fullName>
    </recommendedName>
</protein>
<reference evidence="2 3" key="1">
    <citation type="submission" date="2019-04" db="EMBL/GenBank/DDBJ databases">
        <authorList>
            <person name="Jiang L."/>
        </authorList>
    </citation>
    <scope>NUCLEOTIDE SEQUENCE [LARGE SCALE GENOMIC DNA]</scope>
    <source>
        <strain evidence="2 3">YIM 131853</strain>
    </source>
</reference>
<keyword evidence="1" id="KW-1133">Transmembrane helix</keyword>
<feature type="transmembrane region" description="Helical" evidence="1">
    <location>
        <begin position="31"/>
        <end position="49"/>
    </location>
</feature>
<feature type="transmembrane region" description="Helical" evidence="1">
    <location>
        <begin position="188"/>
        <end position="209"/>
    </location>
</feature>
<dbReference type="OrthoDB" id="5116324at2"/>
<dbReference type="AlphaFoldDB" id="A0A4S4FIG6"/>
<evidence type="ECO:0008006" key="4">
    <source>
        <dbReference type="Google" id="ProtNLM"/>
    </source>
</evidence>
<evidence type="ECO:0000313" key="3">
    <source>
        <dbReference type="Proteomes" id="UP000309133"/>
    </source>
</evidence>
<proteinExistence type="predicted"/>
<evidence type="ECO:0000313" key="2">
    <source>
        <dbReference type="EMBL" id="THG29901.1"/>
    </source>
</evidence>
<comment type="caution">
    <text evidence="2">The sequence shown here is derived from an EMBL/GenBank/DDBJ whole genome shotgun (WGS) entry which is preliminary data.</text>
</comment>
<keyword evidence="1" id="KW-0472">Membrane</keyword>
<feature type="transmembrane region" description="Helical" evidence="1">
    <location>
        <begin position="55"/>
        <end position="73"/>
    </location>
</feature>
<gene>
    <name evidence="2" type="ORF">E6C64_14740</name>
</gene>
<accession>A0A4S4FIG6</accession>
<dbReference type="RefSeq" id="WP_136428230.1">
    <property type="nucleotide sequence ID" value="NZ_SSSM01000005.1"/>
</dbReference>
<keyword evidence="3" id="KW-1185">Reference proteome</keyword>
<name>A0A4S4FIG6_9MICO</name>